<dbReference type="OrthoDB" id="630895at2759"/>
<keyword evidence="3" id="KW-1185">Reference proteome</keyword>
<dbReference type="InterPro" id="IPR016181">
    <property type="entry name" value="Acyl_CoA_acyltransferase"/>
</dbReference>
<feature type="domain" description="N-acetyltransferase" evidence="1">
    <location>
        <begin position="21"/>
        <end position="199"/>
    </location>
</feature>
<dbReference type="EMBL" id="LAFY01000337">
    <property type="protein sequence ID" value="KJX99969.1"/>
    <property type="molecule type" value="Genomic_DNA"/>
</dbReference>
<dbReference type="InterPro" id="IPR000182">
    <property type="entry name" value="GNAT_dom"/>
</dbReference>
<keyword evidence="2" id="KW-0808">Transferase</keyword>
<evidence type="ECO:0000313" key="3">
    <source>
        <dbReference type="Proteomes" id="UP000033647"/>
    </source>
</evidence>
<accession>A0A0F4GRB3</accession>
<protein>
    <submittedName>
        <fullName evidence="2">N-acetyltransferase GCN5 like protein</fullName>
    </submittedName>
</protein>
<dbReference type="Gene3D" id="3.40.630.30">
    <property type="match status" value="1"/>
</dbReference>
<dbReference type="GO" id="GO:0016747">
    <property type="term" value="F:acyltransferase activity, transferring groups other than amino-acyl groups"/>
    <property type="evidence" value="ECO:0007669"/>
    <property type="project" value="InterPro"/>
</dbReference>
<sequence>MAERIGTSNDGVIIVLSDDNVAVRTFRPSDIASISRHANNRNIWLALRNRFPHPYTQEAARSWIEHTLSPRSHARSGKWPPKQGDASLLIPTQYAVTFRGEAIGSIGLDFGQDIYFRTAELGYWLSEEYWGRRIMSSVVEAFVTWAWSTFDILVRLNGLVAETNPDSARLLEKAGFVLEGRRQDAICKDGKVYAELMFGALRPS</sequence>
<dbReference type="AlphaFoldDB" id="A0A0F4GRB3"/>
<dbReference type="STRING" id="1047168.A0A0F4GRB3"/>
<comment type="caution">
    <text evidence="2">The sequence shown here is derived from an EMBL/GenBank/DDBJ whole genome shotgun (WGS) entry which is preliminary data.</text>
</comment>
<gene>
    <name evidence="2" type="ORF">TI39_contig345g00001</name>
</gene>
<dbReference type="PROSITE" id="PS51186">
    <property type="entry name" value="GNAT"/>
    <property type="match status" value="1"/>
</dbReference>
<evidence type="ECO:0000259" key="1">
    <source>
        <dbReference type="PROSITE" id="PS51186"/>
    </source>
</evidence>
<organism evidence="2 3">
    <name type="scientific">Zymoseptoria brevis</name>
    <dbReference type="NCBI Taxonomy" id="1047168"/>
    <lineage>
        <taxon>Eukaryota</taxon>
        <taxon>Fungi</taxon>
        <taxon>Dikarya</taxon>
        <taxon>Ascomycota</taxon>
        <taxon>Pezizomycotina</taxon>
        <taxon>Dothideomycetes</taxon>
        <taxon>Dothideomycetidae</taxon>
        <taxon>Mycosphaerellales</taxon>
        <taxon>Mycosphaerellaceae</taxon>
        <taxon>Zymoseptoria</taxon>
    </lineage>
</organism>
<dbReference type="Pfam" id="PF13302">
    <property type="entry name" value="Acetyltransf_3"/>
    <property type="match status" value="1"/>
</dbReference>
<dbReference type="PANTHER" id="PTHR43328">
    <property type="entry name" value="ACETYLTRANSFERASE-RELATED"/>
    <property type="match status" value="1"/>
</dbReference>
<dbReference type="PANTHER" id="PTHR43328:SF1">
    <property type="entry name" value="N-ACETYLTRANSFERASE DOMAIN-CONTAINING PROTEIN"/>
    <property type="match status" value="1"/>
</dbReference>
<dbReference type="Proteomes" id="UP000033647">
    <property type="component" value="Unassembled WGS sequence"/>
</dbReference>
<reference evidence="2 3" key="1">
    <citation type="submission" date="2015-03" db="EMBL/GenBank/DDBJ databases">
        <title>RNA-seq based gene annotation and comparative genomics of four Zymoseptoria species reveal species-specific pathogenicity related genes and transposable element activity.</title>
        <authorList>
            <person name="Grandaubert J."/>
            <person name="Bhattacharyya A."/>
            <person name="Stukenbrock E.H."/>
        </authorList>
    </citation>
    <scope>NUCLEOTIDE SEQUENCE [LARGE SCALE GENOMIC DNA]</scope>
    <source>
        <strain evidence="2 3">Zb18110</strain>
    </source>
</reference>
<name>A0A0F4GRB3_9PEZI</name>
<dbReference type="SUPFAM" id="SSF55729">
    <property type="entry name" value="Acyl-CoA N-acyltransferases (Nat)"/>
    <property type="match status" value="1"/>
</dbReference>
<proteinExistence type="predicted"/>
<evidence type="ECO:0000313" key="2">
    <source>
        <dbReference type="EMBL" id="KJX99969.1"/>
    </source>
</evidence>